<dbReference type="SUPFAM" id="SSF53244">
    <property type="entry name" value="MurD-like peptide ligases, peptide-binding domain"/>
    <property type="match status" value="1"/>
</dbReference>
<dbReference type="InterPro" id="IPR004101">
    <property type="entry name" value="Mur_ligase_C"/>
</dbReference>
<organism evidence="2 3">
    <name type="scientific">Bacillus safensis</name>
    <dbReference type="NCBI Taxonomy" id="561879"/>
    <lineage>
        <taxon>Bacteria</taxon>
        <taxon>Bacillati</taxon>
        <taxon>Bacillota</taxon>
        <taxon>Bacilli</taxon>
        <taxon>Bacillales</taxon>
        <taxon>Bacillaceae</taxon>
        <taxon>Bacillus</taxon>
    </lineage>
</organism>
<evidence type="ECO:0000313" key="2">
    <source>
        <dbReference type="EMBL" id="BBP91619.1"/>
    </source>
</evidence>
<dbReference type="EMBL" id="AP021906">
    <property type="protein sequence ID" value="BBP91619.1"/>
    <property type="molecule type" value="Genomic_DNA"/>
</dbReference>
<proteinExistence type="predicted"/>
<dbReference type="PANTHER" id="PTHR43445">
    <property type="entry name" value="UDP-N-ACETYLMURAMATE--L-ALANINE LIGASE-RELATED"/>
    <property type="match status" value="1"/>
</dbReference>
<sequence>MKKVVGEQVLIDDYAHHPTEIEVTIEAARQKYPDRDIVAVFQPHTFTRTQQFLSEFADSLKKSRLCLPL</sequence>
<dbReference type="InterPro" id="IPR036615">
    <property type="entry name" value="Mur_ligase_C_dom_sf"/>
</dbReference>
<feature type="domain" description="Mur ligase C-terminal" evidence="1">
    <location>
        <begin position="6"/>
        <end position="61"/>
    </location>
</feature>
<evidence type="ECO:0000259" key="1">
    <source>
        <dbReference type="Pfam" id="PF02875"/>
    </source>
</evidence>
<name>A0A5S9MIH9_BACIA</name>
<protein>
    <recommendedName>
        <fullName evidence="1">Mur ligase C-terminal domain-containing protein</fullName>
    </recommendedName>
</protein>
<dbReference type="PANTHER" id="PTHR43445:SF3">
    <property type="entry name" value="UDP-N-ACETYLMURAMATE--L-ALANINE LIGASE"/>
    <property type="match status" value="1"/>
</dbReference>
<accession>A0A5S9MIH9</accession>
<dbReference type="Gene3D" id="3.90.190.20">
    <property type="entry name" value="Mur ligase, C-terminal domain"/>
    <property type="match status" value="1"/>
</dbReference>
<evidence type="ECO:0000313" key="3">
    <source>
        <dbReference type="Proteomes" id="UP000464658"/>
    </source>
</evidence>
<reference evidence="2 3" key="1">
    <citation type="submission" date="2019-12" db="EMBL/GenBank/DDBJ databases">
        <title>Full genome sequence of a Bacillus safensis strain isolated from commercially available natto in Indonesia.</title>
        <authorList>
            <person name="Yoshida M."/>
            <person name="Uomi M."/>
            <person name="Waturangi D."/>
            <person name="Ekaputri J.J."/>
            <person name="Setiamarga D.H.E."/>
        </authorList>
    </citation>
    <scope>NUCLEOTIDE SEQUENCE [LARGE SCALE GENOMIC DNA]</scope>
    <source>
        <strain evidence="2 3">IDN1</strain>
    </source>
</reference>
<dbReference type="GO" id="GO:0016881">
    <property type="term" value="F:acid-amino acid ligase activity"/>
    <property type="evidence" value="ECO:0007669"/>
    <property type="project" value="InterPro"/>
</dbReference>
<gene>
    <name evidence="2" type="ORF">BsIDN1_52370</name>
</gene>
<dbReference type="InterPro" id="IPR050061">
    <property type="entry name" value="MurCDEF_pg_biosynth"/>
</dbReference>
<dbReference type="Proteomes" id="UP000464658">
    <property type="component" value="Chromosome"/>
</dbReference>
<dbReference type="AlphaFoldDB" id="A0A5S9MIH9"/>
<dbReference type="Pfam" id="PF02875">
    <property type="entry name" value="Mur_ligase_C"/>
    <property type="match status" value="1"/>
</dbReference>